<name>A0A101JL15_9ACTN</name>
<keyword evidence="2" id="KW-1185">Reference proteome</keyword>
<proteinExistence type="predicted"/>
<dbReference type="Proteomes" id="UP000053923">
    <property type="component" value="Unassembled WGS sequence"/>
</dbReference>
<dbReference type="OrthoDB" id="9833373at2"/>
<gene>
    <name evidence="1" type="ORF">ADL12_29390</name>
</gene>
<evidence type="ECO:0000313" key="1">
    <source>
        <dbReference type="EMBL" id="KUL28326.1"/>
    </source>
</evidence>
<accession>A0A101JL15</accession>
<reference evidence="2" key="1">
    <citation type="submission" date="2015-10" db="EMBL/GenBank/DDBJ databases">
        <authorList>
            <person name="Ju K.-S."/>
            <person name="Doroghazi J.R."/>
            <person name="Metcalf W.W."/>
        </authorList>
    </citation>
    <scope>NUCLEOTIDE SEQUENCE [LARGE SCALE GENOMIC DNA]</scope>
    <source>
        <strain evidence="2">NRRL 3151</strain>
    </source>
</reference>
<dbReference type="EMBL" id="LLZG01000345">
    <property type="protein sequence ID" value="KUL28326.1"/>
    <property type="molecule type" value="Genomic_DNA"/>
</dbReference>
<protein>
    <submittedName>
        <fullName evidence="1">Uncharacterized protein</fullName>
    </submittedName>
</protein>
<dbReference type="RefSeq" id="WP_062706990.1">
    <property type="nucleotide sequence ID" value="NZ_LLZG01000345.1"/>
</dbReference>
<sequence length="191" mass="20439">MSRRVTFGGEAVVPLPDGDVLRGAIDDREHLRIRREDGFGALVWEADLGDLGEDPILRHADSQTSDYGCLQWAATDTLVLLGDTTALILSAANGAVTTSYELKPVGRPSLEVSGVSALPEGGAVVIASAKRVWVIGSDLKPIVCVDADSLLASFPRVEHGFLVVDEYDFDGEEGRVRARRFPLVHGVDQSG</sequence>
<evidence type="ECO:0000313" key="2">
    <source>
        <dbReference type="Proteomes" id="UP000053923"/>
    </source>
</evidence>
<comment type="caution">
    <text evidence="1">The sequence shown here is derived from an EMBL/GenBank/DDBJ whole genome shotgun (WGS) entry which is preliminary data.</text>
</comment>
<organism evidence="1 2">
    <name type="scientific">Streptomyces regalis</name>
    <dbReference type="NCBI Taxonomy" id="68262"/>
    <lineage>
        <taxon>Bacteria</taxon>
        <taxon>Bacillati</taxon>
        <taxon>Actinomycetota</taxon>
        <taxon>Actinomycetes</taxon>
        <taxon>Kitasatosporales</taxon>
        <taxon>Streptomycetaceae</taxon>
        <taxon>Streptomyces</taxon>
    </lineage>
</organism>
<dbReference type="AlphaFoldDB" id="A0A101JL15"/>